<protein>
    <recommendedName>
        <fullName evidence="3">DUF3223 domain-containing protein</fullName>
    </recommendedName>
</protein>
<accession>A0ABQ2XB27</accession>
<dbReference type="Gene3D" id="3.10.450.40">
    <property type="match status" value="1"/>
</dbReference>
<organism evidence="1 2">
    <name type="scientific">Undibacterium macrobrachii</name>
    <dbReference type="NCBI Taxonomy" id="1119058"/>
    <lineage>
        <taxon>Bacteria</taxon>
        <taxon>Pseudomonadati</taxon>
        <taxon>Pseudomonadota</taxon>
        <taxon>Betaproteobacteria</taxon>
        <taxon>Burkholderiales</taxon>
        <taxon>Oxalobacteraceae</taxon>
        <taxon>Undibacterium</taxon>
    </lineage>
</organism>
<evidence type="ECO:0000313" key="1">
    <source>
        <dbReference type="EMBL" id="GGX08655.1"/>
    </source>
</evidence>
<dbReference type="Proteomes" id="UP000620127">
    <property type="component" value="Unassembled WGS sequence"/>
</dbReference>
<sequence length="101" mass="11404">MVRGKFVTLDSVHFANQSLAHAFFKEILNRYVPGEIVTPEDTVHLFGLFKRHPNYLEKNGAGVSHFEVMAADYGSQCFCAVLKDGSKEGFSYKRCITQKND</sequence>
<dbReference type="PANTHER" id="PTHR33415">
    <property type="entry name" value="PROTEIN EMBRYO DEFECTIVE 514"/>
    <property type="match status" value="1"/>
</dbReference>
<dbReference type="InterPro" id="IPR044673">
    <property type="entry name" value="DCL-like"/>
</dbReference>
<evidence type="ECO:0008006" key="3">
    <source>
        <dbReference type="Google" id="ProtNLM"/>
    </source>
</evidence>
<dbReference type="EMBL" id="BMYT01000002">
    <property type="protein sequence ID" value="GGX08655.1"/>
    <property type="molecule type" value="Genomic_DNA"/>
</dbReference>
<comment type="caution">
    <text evidence="1">The sequence shown here is derived from an EMBL/GenBank/DDBJ whole genome shotgun (WGS) entry which is preliminary data.</text>
</comment>
<dbReference type="PANTHER" id="PTHR33415:SF12">
    <property type="entry name" value="PROTEIN EMBRYO DEFECTIVE 514"/>
    <property type="match status" value="1"/>
</dbReference>
<name>A0ABQ2XB27_9BURK</name>
<evidence type="ECO:0000313" key="2">
    <source>
        <dbReference type="Proteomes" id="UP000620127"/>
    </source>
</evidence>
<dbReference type="RefSeq" id="WP_189345291.1">
    <property type="nucleotide sequence ID" value="NZ_BMYT01000002.1"/>
</dbReference>
<keyword evidence="2" id="KW-1185">Reference proteome</keyword>
<proteinExistence type="predicted"/>
<gene>
    <name evidence="1" type="ORF">GCM10011282_13490</name>
</gene>
<dbReference type="Pfam" id="PF11523">
    <property type="entry name" value="DUF3223"/>
    <property type="match status" value="1"/>
</dbReference>
<reference evidence="2" key="1">
    <citation type="journal article" date="2019" name="Int. J. Syst. Evol. Microbiol.">
        <title>The Global Catalogue of Microorganisms (GCM) 10K type strain sequencing project: providing services to taxonomists for standard genome sequencing and annotation.</title>
        <authorList>
            <consortium name="The Broad Institute Genomics Platform"/>
            <consortium name="The Broad Institute Genome Sequencing Center for Infectious Disease"/>
            <person name="Wu L."/>
            <person name="Ma J."/>
        </authorList>
    </citation>
    <scope>NUCLEOTIDE SEQUENCE [LARGE SCALE GENOMIC DNA]</scope>
    <source>
        <strain evidence="2">KCTC 23916</strain>
    </source>
</reference>